<gene>
    <name evidence="1" type="ORF">OKA104_LOCUS54335</name>
</gene>
<feature type="non-terminal residue" evidence="1">
    <location>
        <position position="1"/>
    </location>
</feature>
<sequence>MQLDIISSNAFSKIDIDKERTLEIKILKYSSSVLPSRMLEDLAIQSKARVNIEIFNVTSSMLTIEQYALDGIRFNHGSQFRLSILQAKDTIQFESNAGSILLPPYSYMELYFS</sequence>
<proteinExistence type="predicted"/>
<evidence type="ECO:0000313" key="1">
    <source>
        <dbReference type="EMBL" id="CAF4454312.1"/>
    </source>
</evidence>
<name>A0A820SKF7_9BILA</name>
<accession>A0A820SKF7</accession>
<organism evidence="1 2">
    <name type="scientific">Adineta steineri</name>
    <dbReference type="NCBI Taxonomy" id="433720"/>
    <lineage>
        <taxon>Eukaryota</taxon>
        <taxon>Metazoa</taxon>
        <taxon>Spiralia</taxon>
        <taxon>Gnathifera</taxon>
        <taxon>Rotifera</taxon>
        <taxon>Eurotatoria</taxon>
        <taxon>Bdelloidea</taxon>
        <taxon>Adinetida</taxon>
        <taxon>Adinetidae</taxon>
        <taxon>Adineta</taxon>
    </lineage>
</organism>
<evidence type="ECO:0000313" key="2">
    <source>
        <dbReference type="Proteomes" id="UP000663881"/>
    </source>
</evidence>
<protein>
    <submittedName>
        <fullName evidence="1">Uncharacterized protein</fullName>
    </submittedName>
</protein>
<dbReference type="AlphaFoldDB" id="A0A820SKF7"/>
<reference evidence="1" key="1">
    <citation type="submission" date="2021-02" db="EMBL/GenBank/DDBJ databases">
        <authorList>
            <person name="Nowell W R."/>
        </authorList>
    </citation>
    <scope>NUCLEOTIDE SEQUENCE</scope>
</reference>
<comment type="caution">
    <text evidence="1">The sequence shown here is derived from an EMBL/GenBank/DDBJ whole genome shotgun (WGS) entry which is preliminary data.</text>
</comment>
<dbReference type="Proteomes" id="UP000663881">
    <property type="component" value="Unassembled WGS sequence"/>
</dbReference>
<dbReference type="EMBL" id="CAJOAY010035958">
    <property type="protein sequence ID" value="CAF4454312.1"/>
    <property type="molecule type" value="Genomic_DNA"/>
</dbReference>